<keyword evidence="5" id="KW-1185">Reference proteome</keyword>
<dbReference type="EMBL" id="BMUL01000017">
    <property type="protein sequence ID" value="GHB03473.1"/>
    <property type="molecule type" value="Genomic_DNA"/>
</dbReference>
<dbReference type="AlphaFoldDB" id="A0A918T8D2"/>
<dbReference type="RefSeq" id="WP_229850020.1">
    <property type="nucleotide sequence ID" value="NZ_BMUL01000017.1"/>
</dbReference>
<reference evidence="4" key="2">
    <citation type="submission" date="2020-09" db="EMBL/GenBank/DDBJ databases">
        <authorList>
            <person name="Sun Q."/>
            <person name="Ohkuma M."/>
        </authorList>
    </citation>
    <scope>NUCLEOTIDE SEQUENCE</scope>
    <source>
        <strain evidence="4">JCM 4518</strain>
    </source>
</reference>
<gene>
    <name evidence="4" type="ORF">GCM10010305_53450</name>
</gene>
<evidence type="ECO:0000256" key="3">
    <source>
        <dbReference type="SAM" id="SignalP"/>
    </source>
</evidence>
<keyword evidence="2" id="KW-0812">Transmembrane</keyword>
<feature type="compositionally biased region" description="Gly residues" evidence="1">
    <location>
        <begin position="7"/>
        <end position="19"/>
    </location>
</feature>
<feature type="signal peptide" evidence="3">
    <location>
        <begin position="1"/>
        <end position="47"/>
    </location>
</feature>
<sequence>MSTLAGGTAGNGTGGGLRRGGTAVRRAAALAAAAAAVGTLTALPAHAAQGAPPPPYAFDDTARPIEGAASSADAKELEPGKSYRDVLRKDGKVYYRLGLGTTANAYVSAVAVPPPGGKAAYGDGFRIAIQDDSGTECGYQDVNFAFGDHARPLTAYARRIIDPDVSSCQETGTYYVVVERESDKESDPGDWQLELRHVSEPLLTKTGPTKLPESWASATPAPLTGTPVPRPGGNGFHTAVSLESGAWRADIRPGQTLFYRVPVDWGQQLFARAELGSSATGDDLVGNALAFGLDNPARGFVDLETVGYSGKQTTVGIDPQRPVAHENRSSYETATSGMRFAGWYYLTATLSPAMAEKYGDGAVPLILRVQVTGKAGPGPGYAGDPGPFQVTAGDRDAAETGASGPRAAGGGTAMTVLAAGGIGLGTVLLVGLGAWTLLARRAAPHRA</sequence>
<proteinExistence type="predicted"/>
<evidence type="ECO:0000313" key="4">
    <source>
        <dbReference type="EMBL" id="GHB03473.1"/>
    </source>
</evidence>
<dbReference type="Proteomes" id="UP000644020">
    <property type="component" value="Unassembled WGS sequence"/>
</dbReference>
<name>A0A918T8D2_9ACTN</name>
<feature type="region of interest" description="Disordered" evidence="1">
    <location>
        <begin position="1"/>
        <end position="20"/>
    </location>
</feature>
<keyword evidence="3" id="KW-0732">Signal</keyword>
<evidence type="ECO:0000313" key="5">
    <source>
        <dbReference type="Proteomes" id="UP000644020"/>
    </source>
</evidence>
<accession>A0A918T8D2</accession>
<keyword evidence="2" id="KW-0472">Membrane</keyword>
<comment type="caution">
    <text evidence="4">The sequence shown here is derived from an EMBL/GenBank/DDBJ whole genome shotgun (WGS) entry which is preliminary data.</text>
</comment>
<keyword evidence="2" id="KW-1133">Transmembrane helix</keyword>
<evidence type="ECO:0000256" key="2">
    <source>
        <dbReference type="SAM" id="Phobius"/>
    </source>
</evidence>
<protein>
    <submittedName>
        <fullName evidence="4">Uncharacterized protein</fullName>
    </submittedName>
</protein>
<reference evidence="4" key="1">
    <citation type="journal article" date="2014" name="Int. J. Syst. Evol. Microbiol.">
        <title>Complete genome sequence of Corynebacterium casei LMG S-19264T (=DSM 44701T), isolated from a smear-ripened cheese.</title>
        <authorList>
            <consortium name="US DOE Joint Genome Institute (JGI-PGF)"/>
            <person name="Walter F."/>
            <person name="Albersmeier A."/>
            <person name="Kalinowski J."/>
            <person name="Ruckert C."/>
        </authorList>
    </citation>
    <scope>NUCLEOTIDE SEQUENCE</scope>
    <source>
        <strain evidence="4">JCM 4518</strain>
    </source>
</reference>
<evidence type="ECO:0000256" key="1">
    <source>
        <dbReference type="SAM" id="MobiDB-lite"/>
    </source>
</evidence>
<feature type="chain" id="PRO_5036720289" evidence="3">
    <location>
        <begin position="48"/>
        <end position="447"/>
    </location>
</feature>
<feature type="transmembrane region" description="Helical" evidence="2">
    <location>
        <begin position="416"/>
        <end position="438"/>
    </location>
</feature>
<organism evidence="4 5">
    <name type="scientific">Streptomyces termitum</name>
    <dbReference type="NCBI Taxonomy" id="67368"/>
    <lineage>
        <taxon>Bacteria</taxon>
        <taxon>Bacillati</taxon>
        <taxon>Actinomycetota</taxon>
        <taxon>Actinomycetes</taxon>
        <taxon>Kitasatosporales</taxon>
        <taxon>Streptomycetaceae</taxon>
        <taxon>Streptomyces</taxon>
    </lineage>
</organism>